<dbReference type="EMBL" id="AY145471">
    <property type="protein sequence ID" value="AAN28088.1"/>
    <property type="molecule type" value="Genomic_DNA"/>
</dbReference>
<feature type="region of interest" description="Disordered" evidence="1">
    <location>
        <begin position="1"/>
        <end position="33"/>
    </location>
</feature>
<organismHost>
    <name type="scientific">Ostrinia nubilalis</name>
    <name type="common">European corn borer</name>
    <name type="synonym">Pyralis nubilalis</name>
    <dbReference type="NCBI Taxonomy" id="29057"/>
</organismHost>
<evidence type="ECO:0008006" key="4">
    <source>
        <dbReference type="Google" id="ProtNLM"/>
    </source>
</evidence>
<proteinExistence type="predicted"/>
<accession>Q8B9D0</accession>
<evidence type="ECO:0000256" key="1">
    <source>
        <dbReference type="SAM" id="MobiDB-lite"/>
    </source>
</evidence>
<protein>
    <recommendedName>
        <fullName evidence="4">Ac132</fullName>
    </recommendedName>
</protein>
<reference evidence="2 3" key="1">
    <citation type="journal article" date="1999" name="J. Gen. Virol.">
        <title>The nucleopolyhedroviruses of Rachiplusia ou and Anagrapha falcifera are isolates of the same virus.</title>
        <authorList>
            <person name="Harrison R.L."/>
            <person name="Bonning B.C."/>
        </authorList>
    </citation>
    <scope>NUCLEOTIDE SEQUENCE [LARGE SCALE GENOMIC DNA]</scope>
    <source>
        <strain evidence="3">R1</strain>
    </source>
</reference>
<sequence>MSDKTPTKKGGSHAMTLRERGVTKPTKKSEKLQQYKKAIAAEQTLEQTLRTPADVSSLQNPGESAVFQELERLENAVVILENEQKRLYPILNMPLDNFIVAFVNPTYPMTYFVNTDYKLKLECARIRSNLLYKNKNEATINRPKISSFKVQLNNVILDTIETIEYDLQNKILTITVPVQDQKLIKSIIYFNILNSDNWEVPKYMKKLFDEMELKPPVILPLGL</sequence>
<feature type="compositionally biased region" description="Basic and acidic residues" evidence="1">
    <location>
        <begin position="16"/>
        <end position="33"/>
    </location>
</feature>
<organismHost>
    <name type="scientific">Helicoverpa zea</name>
    <name type="common">Corn earworm moth</name>
    <name type="synonym">Heliothis zea</name>
    <dbReference type="NCBI Taxonomy" id="7113"/>
</organismHost>
<evidence type="ECO:0000313" key="3">
    <source>
        <dbReference type="Proteomes" id="UP000007020"/>
    </source>
</evidence>
<reference evidence="2 3" key="2">
    <citation type="journal article" date="2003" name="J. Gen. Virol.">
        <title>Comparative analysis of the genomes of Rachiplusia ou and Autographa californica multiple nucleopolyhedroviruses.</title>
        <authorList>
            <person name="Harrison R.L."/>
            <person name="Bonning B.C."/>
        </authorList>
    </citation>
    <scope>NUCLEOTIDE SEQUENCE [LARGE SCALE GENOMIC DNA]</scope>
    <source>
        <strain evidence="3">R1</strain>
    </source>
</reference>
<organism evidence="2 3">
    <name type="scientific">Rachiplusia ou multiple nucleopolyhedrovirus (strain R1)</name>
    <name type="common">RoMNPV</name>
    <dbReference type="NCBI Taxonomy" id="654904"/>
    <lineage>
        <taxon>Viruses</taxon>
        <taxon>Viruses incertae sedis</taxon>
        <taxon>Naldaviricetes</taxon>
        <taxon>Lefavirales</taxon>
        <taxon>Baculoviridae</taxon>
        <taxon>Alphabaculovirus</taxon>
        <taxon>Alphabaculovirus raous</taxon>
    </lineage>
</organism>
<keyword evidence="3" id="KW-1185">Reference proteome</keyword>
<dbReference type="Proteomes" id="UP000007020">
    <property type="component" value="Segment"/>
</dbReference>
<organismHost>
    <name type="scientific">Lepidoptera</name>
    <name type="common">moths &amp; butterflies</name>
    <dbReference type="NCBI Taxonomy" id="7088"/>
</organismHost>
<name>Q8B9D0_NPVR1</name>
<evidence type="ECO:0000313" key="2">
    <source>
        <dbReference type="EMBL" id="AAN28088.1"/>
    </source>
</evidence>